<dbReference type="InterPro" id="IPR013783">
    <property type="entry name" value="Ig-like_fold"/>
</dbReference>
<feature type="domain" description="Immunoglobulin I-set" evidence="1">
    <location>
        <begin position="1"/>
        <end position="61"/>
    </location>
</feature>
<dbReference type="Gene3D" id="2.60.40.10">
    <property type="entry name" value="Immunoglobulins"/>
    <property type="match status" value="1"/>
</dbReference>
<reference evidence="2" key="1">
    <citation type="submission" date="2014-12" db="EMBL/GenBank/DDBJ databases">
        <title>Insight into the proteome of Arion vulgaris.</title>
        <authorList>
            <person name="Aradska J."/>
            <person name="Bulat T."/>
            <person name="Smidak R."/>
            <person name="Sarate P."/>
            <person name="Gangsoo J."/>
            <person name="Sialana F."/>
            <person name="Bilban M."/>
            <person name="Lubec G."/>
        </authorList>
    </citation>
    <scope>NUCLEOTIDE SEQUENCE</scope>
    <source>
        <tissue evidence="2">Skin</tissue>
    </source>
</reference>
<protein>
    <recommendedName>
        <fullName evidence="1">Immunoglobulin I-set domain-containing protein</fullName>
    </recommendedName>
</protein>
<dbReference type="InterPro" id="IPR036179">
    <property type="entry name" value="Ig-like_dom_sf"/>
</dbReference>
<proteinExistence type="predicted"/>
<organism evidence="2">
    <name type="scientific">Arion vulgaris</name>
    <dbReference type="NCBI Taxonomy" id="1028688"/>
    <lineage>
        <taxon>Eukaryota</taxon>
        <taxon>Metazoa</taxon>
        <taxon>Spiralia</taxon>
        <taxon>Lophotrochozoa</taxon>
        <taxon>Mollusca</taxon>
        <taxon>Gastropoda</taxon>
        <taxon>Heterobranchia</taxon>
        <taxon>Euthyneura</taxon>
        <taxon>Panpulmonata</taxon>
        <taxon>Eupulmonata</taxon>
        <taxon>Stylommatophora</taxon>
        <taxon>Helicina</taxon>
        <taxon>Arionoidea</taxon>
        <taxon>Arionidae</taxon>
        <taxon>Arion</taxon>
    </lineage>
</organism>
<dbReference type="InterPro" id="IPR013098">
    <property type="entry name" value="Ig_I-set"/>
</dbReference>
<feature type="non-terminal residue" evidence="2">
    <location>
        <position position="1"/>
    </location>
</feature>
<name>A0A0B6ZCT2_9EUPU</name>
<gene>
    <name evidence="2" type="primary">ORF57929</name>
</gene>
<accession>A0A0B6ZCT2</accession>
<evidence type="ECO:0000259" key="1">
    <source>
        <dbReference type="Pfam" id="PF07679"/>
    </source>
</evidence>
<dbReference type="Pfam" id="PF07679">
    <property type="entry name" value="I-set"/>
    <property type="match status" value="1"/>
</dbReference>
<dbReference type="EMBL" id="HACG01019397">
    <property type="protein sequence ID" value="CEK66262.1"/>
    <property type="molecule type" value="Transcribed_RNA"/>
</dbReference>
<dbReference type="AlphaFoldDB" id="A0A0B6ZCT2"/>
<feature type="non-terminal residue" evidence="2">
    <location>
        <position position="104"/>
    </location>
</feature>
<dbReference type="SUPFAM" id="SSF48726">
    <property type="entry name" value="Immunoglobulin"/>
    <property type="match status" value="2"/>
</dbReference>
<sequence length="104" mass="11599">PIPTTSWLFEDKALPLSGKVSLLNRGQELWVANVGKEWEGHYTCLSRNYFGHTSAVAVVRVLVAPVSLKPIGELITRSGDSILIVCPVVCDPMPTIQWFFNEMR</sequence>
<evidence type="ECO:0000313" key="2">
    <source>
        <dbReference type="EMBL" id="CEK66262.1"/>
    </source>
</evidence>